<dbReference type="Proteomes" id="UP000254424">
    <property type="component" value="Unassembled WGS sequence"/>
</dbReference>
<comment type="subcellular location">
    <subcellularLocation>
        <location evidence="1">Cell outer membrane</location>
    </subcellularLocation>
</comment>
<proteinExistence type="inferred from homology"/>
<dbReference type="InterPro" id="IPR011990">
    <property type="entry name" value="TPR-like_helical_dom_sf"/>
</dbReference>
<dbReference type="SUPFAM" id="SSF48452">
    <property type="entry name" value="TPR-like"/>
    <property type="match status" value="1"/>
</dbReference>
<dbReference type="EMBL" id="UFSX01000002">
    <property type="protein sequence ID" value="SUV43867.1"/>
    <property type="molecule type" value="Genomic_DNA"/>
</dbReference>
<evidence type="ECO:0000256" key="1">
    <source>
        <dbReference type="ARBA" id="ARBA00004442"/>
    </source>
</evidence>
<evidence type="ECO:0000256" key="4">
    <source>
        <dbReference type="ARBA" id="ARBA00023136"/>
    </source>
</evidence>
<evidence type="ECO:0000259" key="7">
    <source>
        <dbReference type="Pfam" id="PF07980"/>
    </source>
</evidence>
<dbReference type="Pfam" id="PF14322">
    <property type="entry name" value="SusD-like_3"/>
    <property type="match status" value="1"/>
</dbReference>
<dbReference type="AlphaFoldDB" id="A0A380ZA62"/>
<dbReference type="InterPro" id="IPR012944">
    <property type="entry name" value="SusD_RagB_dom"/>
</dbReference>
<evidence type="ECO:0000256" key="6">
    <source>
        <dbReference type="SAM" id="SignalP"/>
    </source>
</evidence>
<dbReference type="GO" id="GO:0009279">
    <property type="term" value="C:cell outer membrane"/>
    <property type="evidence" value="ECO:0007669"/>
    <property type="project" value="UniProtKB-SubCell"/>
</dbReference>
<accession>A0A380ZA62</accession>
<sequence>MKRFIYISLLSLSLTGIVTSCDLDAPAQSAMEEPNLFSVKELAEAAVMGIHQSFGETNSYRGRFLPYYGQNSDIEWINNMDASKVADDGKYELCTYAARPSNTQMNTANNAWAKFYEGIERANLCIRGLETYSDLKDADFAQLLGEAMTLRAVLYLDLIKGWGDVPARFEPNTSETVYLPRTDRDEIYIRLLSDLEKAANMVPWPNESKVTQSTERVNKAFVKGLRARIALYAAGYSQRTDGVRRSTNPELSVDKMYTIAKNECEDVIKNSGCELGSFKENFTKLCQDNTTAGGESLWEIPFASGRGRVLYTFGVKHNVADQYTAQAQGGINGPLPYLFYDYDIQDVRRDITCVPYEWGKDLVNGKAKQELRSLKSWCFGKLRYEWMNRIVTSTNDDGVNWQYMRLADVYLMAAEAINELEGNPANAAQYLKPILDRALPASKVTTYMNQATTDHDAFFNAIVEQRAFEFAGESLRKADLIRWNLLKTKLDEAKDKMKKLARRESPYNDLSDKLYYKTAEDGETLLFYGLNHGETENAPADYESTTWINTEKLPDALIDVLYQKNPDENQYWPIWQTFIDSSNGTLNNN</sequence>
<keyword evidence="4" id="KW-0472">Membrane</keyword>
<comment type="similarity">
    <text evidence="2">Belongs to the SusD family.</text>
</comment>
<evidence type="ECO:0000259" key="8">
    <source>
        <dbReference type="Pfam" id="PF14322"/>
    </source>
</evidence>
<feature type="signal peptide" evidence="6">
    <location>
        <begin position="1"/>
        <end position="20"/>
    </location>
</feature>
<evidence type="ECO:0000256" key="2">
    <source>
        <dbReference type="ARBA" id="ARBA00006275"/>
    </source>
</evidence>
<organism evidence="9 10">
    <name type="scientific">Bacteroides eggerthii</name>
    <dbReference type="NCBI Taxonomy" id="28111"/>
    <lineage>
        <taxon>Bacteria</taxon>
        <taxon>Pseudomonadati</taxon>
        <taxon>Bacteroidota</taxon>
        <taxon>Bacteroidia</taxon>
        <taxon>Bacteroidales</taxon>
        <taxon>Bacteroidaceae</taxon>
        <taxon>Bacteroides</taxon>
    </lineage>
</organism>
<evidence type="ECO:0000313" key="10">
    <source>
        <dbReference type="Proteomes" id="UP000254424"/>
    </source>
</evidence>
<evidence type="ECO:0000313" key="9">
    <source>
        <dbReference type="EMBL" id="SUV43867.1"/>
    </source>
</evidence>
<reference evidence="9 10" key="1">
    <citation type="submission" date="2018-06" db="EMBL/GenBank/DDBJ databases">
        <authorList>
            <consortium name="Pathogen Informatics"/>
            <person name="Doyle S."/>
        </authorList>
    </citation>
    <scope>NUCLEOTIDE SEQUENCE [LARGE SCALE GENOMIC DNA]</scope>
    <source>
        <strain evidence="9 10">NCTC11155</strain>
    </source>
</reference>
<dbReference type="STRING" id="483216.BACEGG_00869"/>
<dbReference type="Gene3D" id="1.25.40.390">
    <property type="match status" value="1"/>
</dbReference>
<feature type="domain" description="SusD-like N-terminal" evidence="8">
    <location>
        <begin position="101"/>
        <end position="229"/>
    </location>
</feature>
<keyword evidence="5" id="KW-0998">Cell outer membrane</keyword>
<gene>
    <name evidence="9" type="ORF">NCTC11155_03276</name>
</gene>
<evidence type="ECO:0000256" key="5">
    <source>
        <dbReference type="ARBA" id="ARBA00023237"/>
    </source>
</evidence>
<name>A0A380ZA62_9BACE</name>
<dbReference type="RefSeq" id="WP_039953094.1">
    <property type="nucleotide sequence ID" value="NZ_CABKNQ010000019.1"/>
</dbReference>
<feature type="chain" id="PRO_5016920944" evidence="6">
    <location>
        <begin position="21"/>
        <end position="589"/>
    </location>
</feature>
<dbReference type="PROSITE" id="PS51257">
    <property type="entry name" value="PROKAR_LIPOPROTEIN"/>
    <property type="match status" value="1"/>
</dbReference>
<dbReference type="OrthoDB" id="5694214at2"/>
<dbReference type="Pfam" id="PF07980">
    <property type="entry name" value="SusD_RagB"/>
    <property type="match status" value="1"/>
</dbReference>
<dbReference type="GeneID" id="93070008"/>
<keyword evidence="3 6" id="KW-0732">Signal</keyword>
<evidence type="ECO:0000256" key="3">
    <source>
        <dbReference type="ARBA" id="ARBA00022729"/>
    </source>
</evidence>
<dbReference type="InterPro" id="IPR033985">
    <property type="entry name" value="SusD-like_N"/>
</dbReference>
<protein>
    <submittedName>
        <fullName evidence="9">SusD family</fullName>
    </submittedName>
</protein>
<feature type="domain" description="RagB/SusD" evidence="7">
    <location>
        <begin position="389"/>
        <end position="588"/>
    </location>
</feature>